<dbReference type="SUPFAM" id="SSF102588">
    <property type="entry name" value="LmbE-like"/>
    <property type="match status" value="1"/>
</dbReference>
<reference evidence="1 2" key="1">
    <citation type="submission" date="2019-02" db="EMBL/GenBank/DDBJ databases">
        <authorList>
            <person name="Fomenkov A."/>
            <person name="Dubinina G."/>
            <person name="Grabovich M."/>
            <person name="Vincze T."/>
            <person name="Roberts R.J."/>
        </authorList>
    </citation>
    <scope>NUCLEOTIDE SEQUENCE [LARGE SCALE GENOMIC DNA]</scope>
    <source>
        <strain evidence="1 2">P</strain>
    </source>
</reference>
<dbReference type="RefSeq" id="WP_149567032.1">
    <property type="nucleotide sequence ID" value="NZ_CP035807.1"/>
</dbReference>
<accession>A0A5C1QAT9</accession>
<proteinExistence type="predicted"/>
<keyword evidence="2" id="KW-1185">Reference proteome</keyword>
<dbReference type="EMBL" id="CP035807">
    <property type="protein sequence ID" value="QEN03774.1"/>
    <property type="molecule type" value="Genomic_DNA"/>
</dbReference>
<evidence type="ECO:0000313" key="1">
    <source>
        <dbReference type="EMBL" id="QEN03774.1"/>
    </source>
</evidence>
<dbReference type="AlphaFoldDB" id="A0A5C1QAT9"/>
<gene>
    <name evidence="1" type="ORF">EW093_03360</name>
</gene>
<organism evidence="1 2">
    <name type="scientific">Thiospirochaeta perfilievii</name>
    <dbReference type="NCBI Taxonomy" id="252967"/>
    <lineage>
        <taxon>Bacteria</taxon>
        <taxon>Pseudomonadati</taxon>
        <taxon>Spirochaetota</taxon>
        <taxon>Spirochaetia</taxon>
        <taxon>Spirochaetales</taxon>
        <taxon>Spirochaetaceae</taxon>
        <taxon>Thiospirochaeta</taxon>
    </lineage>
</organism>
<sequence>MSNFTLFKRDNNMSLSSKNWKDIFTNWKGESQEHLLFVVPHDDDVIIGGALLIQKAIEDGVKVSVLITTDGSMGYCSEEDRDNIIEIRRNETLKGLEILGVNNAKWLNFPDCNTSNFIGRRVAISGDPCVIDGCTGIENAFTYNLRKIRPTRVFVPAGSDLNMDHKVVYDELLMSIFHATGTIWPNLGEPLGWIPPVYEMAVYCDFDKDPNLKITSDDAALENKLKAILAFESQTQISVLVDSTREGGNVEYFRDIEFNLYDPRRYKDLF</sequence>
<dbReference type="Pfam" id="PF02585">
    <property type="entry name" value="PIG-L"/>
    <property type="match status" value="1"/>
</dbReference>
<dbReference type="InterPro" id="IPR003737">
    <property type="entry name" value="GlcNAc_PI_deacetylase-related"/>
</dbReference>
<reference evidence="1 2" key="2">
    <citation type="submission" date="2019-09" db="EMBL/GenBank/DDBJ databases">
        <title>Complete Genome Sequence and Methylome Analysis of free living Spirochaetas.</title>
        <authorList>
            <person name="Leshcheva N."/>
            <person name="Mikheeva N."/>
        </authorList>
    </citation>
    <scope>NUCLEOTIDE SEQUENCE [LARGE SCALE GENOMIC DNA]</scope>
    <source>
        <strain evidence="1 2">P</strain>
    </source>
</reference>
<dbReference type="Proteomes" id="UP000323824">
    <property type="component" value="Chromosome"/>
</dbReference>
<dbReference type="Gene3D" id="3.40.50.10320">
    <property type="entry name" value="LmbE-like"/>
    <property type="match status" value="1"/>
</dbReference>
<dbReference type="OrthoDB" id="368086at2"/>
<protein>
    <submittedName>
        <fullName evidence="1">GlcNAc-PI de-N-acetylase</fullName>
    </submittedName>
</protein>
<dbReference type="KEGG" id="sper:EW093_03360"/>
<evidence type="ECO:0000313" key="2">
    <source>
        <dbReference type="Proteomes" id="UP000323824"/>
    </source>
</evidence>
<name>A0A5C1QAT9_9SPIO</name>
<dbReference type="InterPro" id="IPR024078">
    <property type="entry name" value="LmbE-like_dom_sf"/>
</dbReference>